<evidence type="ECO:0000313" key="3">
    <source>
        <dbReference type="EMBL" id="KNE89355.1"/>
    </source>
</evidence>
<keyword evidence="4" id="KW-1185">Reference proteome</keyword>
<name>A0A0L0UQV8_9BASI</name>
<feature type="chain" id="PRO_5005548881" description="RxLR effector protein" evidence="2">
    <location>
        <begin position="24"/>
        <end position="213"/>
    </location>
</feature>
<feature type="compositionally biased region" description="Low complexity" evidence="1">
    <location>
        <begin position="39"/>
        <end position="49"/>
    </location>
</feature>
<evidence type="ECO:0000256" key="1">
    <source>
        <dbReference type="SAM" id="MobiDB-lite"/>
    </source>
</evidence>
<dbReference type="OrthoDB" id="2502440at2759"/>
<dbReference type="Proteomes" id="UP000054564">
    <property type="component" value="Unassembled WGS sequence"/>
</dbReference>
<feature type="region of interest" description="Disordered" evidence="1">
    <location>
        <begin position="31"/>
        <end position="80"/>
    </location>
</feature>
<accession>A0A0L0UQV8</accession>
<evidence type="ECO:0000256" key="2">
    <source>
        <dbReference type="SAM" id="SignalP"/>
    </source>
</evidence>
<evidence type="ECO:0000313" key="4">
    <source>
        <dbReference type="Proteomes" id="UP000054564"/>
    </source>
</evidence>
<evidence type="ECO:0008006" key="5">
    <source>
        <dbReference type="Google" id="ProtNLM"/>
    </source>
</evidence>
<comment type="caution">
    <text evidence="3">The sequence shown here is derived from an EMBL/GenBank/DDBJ whole genome shotgun (WGS) entry which is preliminary data.</text>
</comment>
<reference evidence="4" key="1">
    <citation type="submission" date="2014-03" db="EMBL/GenBank/DDBJ databases">
        <title>The Genome Sequence of Puccinia striiformis f. sp. tritici PST-78.</title>
        <authorList>
            <consortium name="The Broad Institute Genome Sequencing Platform"/>
            <person name="Cuomo C."/>
            <person name="Hulbert S."/>
            <person name="Chen X."/>
            <person name="Walker B."/>
            <person name="Young S.K."/>
            <person name="Zeng Q."/>
            <person name="Gargeya S."/>
            <person name="Fitzgerald M."/>
            <person name="Haas B."/>
            <person name="Abouelleil A."/>
            <person name="Alvarado L."/>
            <person name="Arachchi H.M."/>
            <person name="Berlin A.M."/>
            <person name="Chapman S.B."/>
            <person name="Goldberg J."/>
            <person name="Griggs A."/>
            <person name="Gujja S."/>
            <person name="Hansen M."/>
            <person name="Howarth C."/>
            <person name="Imamovic A."/>
            <person name="Larimer J."/>
            <person name="McCowan C."/>
            <person name="Montmayeur A."/>
            <person name="Murphy C."/>
            <person name="Neiman D."/>
            <person name="Pearson M."/>
            <person name="Priest M."/>
            <person name="Roberts A."/>
            <person name="Saif S."/>
            <person name="Shea T."/>
            <person name="Sisk P."/>
            <person name="Sykes S."/>
            <person name="Wortman J."/>
            <person name="Nusbaum C."/>
            <person name="Birren B."/>
        </authorList>
    </citation>
    <scope>NUCLEOTIDE SEQUENCE [LARGE SCALE GENOMIC DNA]</scope>
    <source>
        <strain evidence="4">race PST-78</strain>
    </source>
</reference>
<dbReference type="EMBL" id="AJIL01000386">
    <property type="protein sequence ID" value="KNE89355.1"/>
    <property type="molecule type" value="Genomic_DNA"/>
</dbReference>
<gene>
    <name evidence="3" type="ORF">PSTG_17190</name>
</gene>
<keyword evidence="2" id="KW-0732">Signal</keyword>
<feature type="signal peptide" evidence="2">
    <location>
        <begin position="1"/>
        <end position="23"/>
    </location>
</feature>
<organism evidence="3 4">
    <name type="scientific">Puccinia striiformis f. sp. tritici PST-78</name>
    <dbReference type="NCBI Taxonomy" id="1165861"/>
    <lineage>
        <taxon>Eukaryota</taxon>
        <taxon>Fungi</taxon>
        <taxon>Dikarya</taxon>
        <taxon>Basidiomycota</taxon>
        <taxon>Pucciniomycotina</taxon>
        <taxon>Pucciniomycetes</taxon>
        <taxon>Pucciniales</taxon>
        <taxon>Pucciniaceae</taxon>
        <taxon>Puccinia</taxon>
    </lineage>
</organism>
<dbReference type="AlphaFoldDB" id="A0A0L0UQV8"/>
<protein>
    <recommendedName>
        <fullName evidence="5">RxLR effector protein</fullName>
    </recommendedName>
</protein>
<sequence length="213" mass="22312">MLSTNRYTLAIVTFCTLFQSALTVPYPIQTAPAADGRPSTTETSSTAASKGLIIKRQNGRPRPKPVSVTPSRTGTQTTGTRLAAKPATATGNKAVLKEAARTLNTEADQVTSGLKGLKTLNPSKVQAEIQRLSKIVADEAAPRDIIGRGLPNNRAVQNDIAKIKSGGKALSAAVNGLKTTPPANLATEVDKVLRLRQPILDAVKRLIAAAQAA</sequence>
<proteinExistence type="predicted"/>